<proteinExistence type="predicted"/>
<dbReference type="RefSeq" id="WP_123794883.1">
    <property type="nucleotide sequence ID" value="NZ_CP031699.1"/>
</dbReference>
<dbReference type="Proteomes" id="UP000325536">
    <property type="component" value="Chromosome"/>
</dbReference>
<dbReference type="AlphaFoldDB" id="A0A5P3MSM6"/>
<gene>
    <name evidence="2" type="ORF">D0T90_08645</name>
</gene>
<protein>
    <recommendedName>
        <fullName evidence="4">DUF4870 domain-containing protein</fullName>
    </recommendedName>
</protein>
<dbReference type="EMBL" id="CP031699">
    <property type="protein sequence ID" value="QEY24528.1"/>
    <property type="molecule type" value="Genomic_DNA"/>
</dbReference>
<name>A0A5P3MSM6_NEIAN</name>
<keyword evidence="1" id="KW-1133">Transmembrane helix</keyword>
<keyword evidence="1" id="KW-0472">Membrane</keyword>
<evidence type="ECO:0000313" key="2">
    <source>
        <dbReference type="EMBL" id="QEY24528.1"/>
    </source>
</evidence>
<evidence type="ECO:0000256" key="1">
    <source>
        <dbReference type="SAM" id="Phobius"/>
    </source>
</evidence>
<dbReference type="OrthoDB" id="5405464at2"/>
<organism evidence="2 3">
    <name type="scientific">Neisseria animalis</name>
    <dbReference type="NCBI Taxonomy" id="492"/>
    <lineage>
        <taxon>Bacteria</taxon>
        <taxon>Pseudomonadati</taxon>
        <taxon>Pseudomonadota</taxon>
        <taxon>Betaproteobacteria</taxon>
        <taxon>Neisseriales</taxon>
        <taxon>Neisseriaceae</taxon>
        <taxon>Neisseria</taxon>
    </lineage>
</organism>
<keyword evidence="1" id="KW-0812">Transmembrane</keyword>
<sequence>MEKHTLGNNTPEKDNRRTHMMIIYALYALAAITVVSSLVGVAAAYAVRGNMQGTLYESHIRYLIRTFWIGAAGYLLGWLTMGLGVGLLLLFVVSIWFIYRIVAGFVKFYDGRAVEADSWL</sequence>
<reference evidence="2 3" key="1">
    <citation type="submission" date="2018-08" db="EMBL/GenBank/DDBJ databases">
        <title>Neisseria animalis ATCC 49930 complete genome.</title>
        <authorList>
            <person name="Veseli I.A."/>
            <person name="Mascarenhas dos Santos A.C."/>
            <person name="Buttler R."/>
            <person name="Pombert J.-F."/>
        </authorList>
    </citation>
    <scope>NUCLEOTIDE SEQUENCE [LARGE SCALE GENOMIC DNA]</scope>
    <source>
        <strain evidence="2 3">ATCC 49930</strain>
    </source>
</reference>
<dbReference type="KEGG" id="naq:D0T90_08645"/>
<evidence type="ECO:0008006" key="4">
    <source>
        <dbReference type="Google" id="ProtNLM"/>
    </source>
</evidence>
<feature type="transmembrane region" description="Helical" evidence="1">
    <location>
        <begin position="21"/>
        <end position="47"/>
    </location>
</feature>
<keyword evidence="3" id="KW-1185">Reference proteome</keyword>
<evidence type="ECO:0000313" key="3">
    <source>
        <dbReference type="Proteomes" id="UP000325536"/>
    </source>
</evidence>
<accession>A0A5P3MSM6</accession>
<feature type="transmembrane region" description="Helical" evidence="1">
    <location>
        <begin position="67"/>
        <end position="99"/>
    </location>
</feature>